<dbReference type="GO" id="GO:0006654">
    <property type="term" value="P:phosphatidic acid biosynthetic process"/>
    <property type="evidence" value="ECO:0007669"/>
    <property type="project" value="TreeGrafter"/>
</dbReference>
<sequence>MSLLYKTTHTFLRIFFRLFYRHRILNADKFVQGPAIIAPNHISFLDPPLVGASCPEPVAFLARETLFSKPFLGTLIRKLNAYPVSGKIKDLSSMKVVLNILKDNKKVMIFPEGIRSHDGELAEIKPGICMLAMRAQVPIIPVYIQGTFEIWNRQRKFPKLWGKTCCIFGEPIYPDTFKEMDKKSAQEAMALEIKKRILLLKKSL</sequence>
<dbReference type="EC" id="2.3.1.51" evidence="5"/>
<keyword evidence="3 5" id="KW-0012">Acyltransferase</keyword>
<dbReference type="SMART" id="SM00563">
    <property type="entry name" value="PlsC"/>
    <property type="match status" value="1"/>
</dbReference>
<evidence type="ECO:0000256" key="3">
    <source>
        <dbReference type="ARBA" id="ARBA00023315"/>
    </source>
</evidence>
<dbReference type="EMBL" id="FR872643">
    <property type="protein sequence ID" value="CCB90972.1"/>
    <property type="molecule type" value="Genomic_DNA"/>
</dbReference>
<dbReference type="Pfam" id="PF01553">
    <property type="entry name" value="Acyltransferase"/>
    <property type="match status" value="1"/>
</dbReference>
<proteinExistence type="predicted"/>
<dbReference type="CDD" id="cd07989">
    <property type="entry name" value="LPLAT_AGPAT-like"/>
    <property type="match status" value="1"/>
</dbReference>
<dbReference type="AlphaFoldDB" id="F8LBV8"/>
<accession>F8LBV8</accession>
<feature type="domain" description="Phospholipid/glycerol acyltransferase" evidence="4">
    <location>
        <begin position="35"/>
        <end position="147"/>
    </location>
</feature>
<organism evidence="5">
    <name type="scientific">Waddlia chondrophila 2032/99</name>
    <dbReference type="NCBI Taxonomy" id="765953"/>
    <lineage>
        <taxon>Bacteria</taxon>
        <taxon>Pseudomonadati</taxon>
        <taxon>Chlamydiota</taxon>
        <taxon>Chlamydiia</taxon>
        <taxon>Parachlamydiales</taxon>
        <taxon>Waddliaceae</taxon>
        <taxon>Waddlia</taxon>
    </lineage>
</organism>
<evidence type="ECO:0000259" key="4">
    <source>
        <dbReference type="SMART" id="SM00563"/>
    </source>
</evidence>
<comment type="pathway">
    <text evidence="1">Lipid metabolism.</text>
</comment>
<dbReference type="SUPFAM" id="SSF69593">
    <property type="entry name" value="Glycerol-3-phosphate (1)-acyltransferase"/>
    <property type="match status" value="1"/>
</dbReference>
<evidence type="ECO:0000256" key="2">
    <source>
        <dbReference type="ARBA" id="ARBA00022679"/>
    </source>
</evidence>
<evidence type="ECO:0000256" key="1">
    <source>
        <dbReference type="ARBA" id="ARBA00005189"/>
    </source>
</evidence>
<keyword evidence="2 5" id="KW-0808">Transferase</keyword>
<dbReference type="PANTHER" id="PTHR10434:SF40">
    <property type="entry name" value="1-ACYL-SN-GLYCEROL-3-PHOSPHATE ACYLTRANSFERASE"/>
    <property type="match status" value="1"/>
</dbReference>
<dbReference type="GO" id="GO:0003841">
    <property type="term" value="F:1-acylglycerol-3-phosphate O-acyltransferase activity"/>
    <property type="evidence" value="ECO:0007669"/>
    <property type="project" value="UniProtKB-EC"/>
</dbReference>
<dbReference type="InterPro" id="IPR002123">
    <property type="entry name" value="Plipid/glycerol_acylTrfase"/>
</dbReference>
<name>F8LBV8_9BACT</name>
<reference evidence="5" key="1">
    <citation type="submission" date="2011-05" db="EMBL/GenBank/DDBJ databases">
        <title>Unity in variety -- the pan-genome of the Chlamydiae.</title>
        <authorList>
            <person name="Collingro A."/>
            <person name="Tischler P."/>
            <person name="Weinmaier T."/>
            <person name="Penz T."/>
            <person name="Heinz E."/>
            <person name="Brunham R.C."/>
            <person name="Read T.D."/>
            <person name="Bavoil P.M."/>
            <person name="Sachse K."/>
            <person name="Kahane S."/>
            <person name="Friedman M.G."/>
            <person name="Rattei T."/>
            <person name="Myers G.S.A."/>
            <person name="Horn M."/>
        </authorList>
    </citation>
    <scope>NUCLEOTIDE SEQUENCE</scope>
    <source>
        <strain evidence="5">2032/99</strain>
    </source>
</reference>
<gene>
    <name evidence="5" type="primary">plsC</name>
    <name evidence="5" type="ORF">WCH_AH04680</name>
</gene>
<dbReference type="PANTHER" id="PTHR10434">
    <property type="entry name" value="1-ACYL-SN-GLYCEROL-3-PHOSPHATE ACYLTRANSFERASE"/>
    <property type="match status" value="1"/>
</dbReference>
<protein>
    <submittedName>
        <fullName evidence="5">Putative 1-acyl-sn-glycerol-3-phosphate acyltransferase</fullName>
        <ecNumber evidence="5">2.3.1.51</ecNumber>
    </submittedName>
</protein>
<evidence type="ECO:0000313" key="5">
    <source>
        <dbReference type="EMBL" id="CCB90972.1"/>
    </source>
</evidence>